<dbReference type="Pfam" id="PF13568">
    <property type="entry name" value="OMP_b-brl_2"/>
    <property type="match status" value="1"/>
</dbReference>
<proteinExistence type="predicted"/>
<dbReference type="InterPro" id="IPR011250">
    <property type="entry name" value="OMP/PagP_B-barrel"/>
</dbReference>
<gene>
    <name evidence="2" type="ORF">EV201_2427</name>
</gene>
<evidence type="ECO:0000313" key="3">
    <source>
        <dbReference type="Proteomes" id="UP000293562"/>
    </source>
</evidence>
<dbReference type="Proteomes" id="UP000293562">
    <property type="component" value="Unassembled WGS sequence"/>
</dbReference>
<dbReference type="OrthoDB" id="947434at2"/>
<organism evidence="2 3">
    <name type="scientific">Ancylomarina subtilis</name>
    <dbReference type="NCBI Taxonomy" id="1639035"/>
    <lineage>
        <taxon>Bacteria</taxon>
        <taxon>Pseudomonadati</taxon>
        <taxon>Bacteroidota</taxon>
        <taxon>Bacteroidia</taxon>
        <taxon>Marinilabiliales</taxon>
        <taxon>Marinifilaceae</taxon>
        <taxon>Ancylomarina</taxon>
    </lineage>
</organism>
<evidence type="ECO:0000313" key="2">
    <source>
        <dbReference type="EMBL" id="RZT93275.1"/>
    </source>
</evidence>
<dbReference type="EMBL" id="SHKN01000002">
    <property type="protein sequence ID" value="RZT93275.1"/>
    <property type="molecule type" value="Genomic_DNA"/>
</dbReference>
<dbReference type="SUPFAM" id="SSF56925">
    <property type="entry name" value="OMPA-like"/>
    <property type="match status" value="1"/>
</dbReference>
<dbReference type="InterPro" id="IPR025665">
    <property type="entry name" value="Beta-barrel_OMP_2"/>
</dbReference>
<dbReference type="AlphaFoldDB" id="A0A4Q7V9U2"/>
<keyword evidence="3" id="KW-1185">Reference proteome</keyword>
<evidence type="ECO:0000259" key="1">
    <source>
        <dbReference type="Pfam" id="PF13568"/>
    </source>
</evidence>
<comment type="caution">
    <text evidence="2">The sequence shown here is derived from an EMBL/GenBank/DDBJ whole genome shotgun (WGS) entry which is preliminary data.</text>
</comment>
<dbReference type="RefSeq" id="WP_130307840.1">
    <property type="nucleotide sequence ID" value="NZ_SHKN01000002.1"/>
</dbReference>
<accession>A0A4Q7V9U2</accession>
<name>A0A4Q7V9U2_9BACT</name>
<sequence>MKRILVIICVLITSYGYAQDIKFGAKAGLNFADYVGDDTGGNDAVTKFYFGGFVNSPITERLSFQPEFLFSFQGAEFDDVFDNKVKFNTNYLNIPILLKMDLGSNDFVSLYAGPQLGILLSAEAEADGDTEDMKDAMNSLQLGLNLGFSLKVTKEFALDIRYNRGLSKAFDGEGKIYSSVLQLGASFMF</sequence>
<feature type="domain" description="Outer membrane protein beta-barrel" evidence="1">
    <location>
        <begin position="18"/>
        <end position="170"/>
    </location>
</feature>
<reference evidence="2 3" key="1">
    <citation type="submission" date="2019-02" db="EMBL/GenBank/DDBJ databases">
        <title>Genomic Encyclopedia of Type Strains, Phase IV (KMG-IV): sequencing the most valuable type-strain genomes for metagenomic binning, comparative biology and taxonomic classification.</title>
        <authorList>
            <person name="Goeker M."/>
        </authorList>
    </citation>
    <scope>NUCLEOTIDE SEQUENCE [LARGE SCALE GENOMIC DNA]</scope>
    <source>
        <strain evidence="2 3">DSM 28825</strain>
    </source>
</reference>
<protein>
    <submittedName>
        <fullName evidence="2">Outer membrane protein with beta-barrel domain</fullName>
    </submittedName>
</protein>